<reference evidence="10" key="1">
    <citation type="journal article" date="2019" name="Int. J. Syst. Evol. Microbiol.">
        <title>The Global Catalogue of Microorganisms (GCM) 10K type strain sequencing project: providing services to taxonomists for standard genome sequencing and annotation.</title>
        <authorList>
            <consortium name="The Broad Institute Genomics Platform"/>
            <consortium name="The Broad Institute Genome Sequencing Center for Infectious Disease"/>
            <person name="Wu L."/>
            <person name="Ma J."/>
        </authorList>
    </citation>
    <scope>NUCLEOTIDE SEQUENCE [LARGE SCALE GENOMIC DNA]</scope>
    <source>
        <strain evidence="10">CCUG 62982</strain>
    </source>
</reference>
<dbReference type="Proteomes" id="UP001596977">
    <property type="component" value="Unassembled WGS sequence"/>
</dbReference>
<dbReference type="SUPFAM" id="SSF52540">
    <property type="entry name" value="P-loop containing nucleoside triphosphate hydrolases"/>
    <property type="match status" value="1"/>
</dbReference>
<keyword evidence="5" id="KW-0547">Nucleotide-binding</keyword>
<evidence type="ECO:0000256" key="1">
    <source>
        <dbReference type="ARBA" id="ARBA00004417"/>
    </source>
</evidence>
<evidence type="ECO:0000256" key="4">
    <source>
        <dbReference type="ARBA" id="ARBA00022475"/>
    </source>
</evidence>
<evidence type="ECO:0000256" key="2">
    <source>
        <dbReference type="ARBA" id="ARBA00005417"/>
    </source>
</evidence>
<comment type="similarity">
    <text evidence="2">Belongs to the ABC transporter superfamily.</text>
</comment>
<dbReference type="PROSITE" id="PS00211">
    <property type="entry name" value="ABC_TRANSPORTER_1"/>
    <property type="match status" value="1"/>
</dbReference>
<dbReference type="InterPro" id="IPR027417">
    <property type="entry name" value="P-loop_NTPase"/>
</dbReference>
<dbReference type="Pfam" id="PF08352">
    <property type="entry name" value="oligo_HPY"/>
    <property type="match status" value="1"/>
</dbReference>
<proteinExistence type="inferred from homology"/>
<dbReference type="RefSeq" id="WP_264944814.1">
    <property type="nucleotide sequence ID" value="NZ_JAPDRA010000006.1"/>
</dbReference>
<dbReference type="InterPro" id="IPR003593">
    <property type="entry name" value="AAA+_ATPase"/>
</dbReference>
<evidence type="ECO:0000256" key="3">
    <source>
        <dbReference type="ARBA" id="ARBA00022448"/>
    </source>
</evidence>
<keyword evidence="6 9" id="KW-0067">ATP-binding</keyword>
<dbReference type="SMART" id="SM00382">
    <property type="entry name" value="AAA"/>
    <property type="match status" value="1"/>
</dbReference>
<organism evidence="9 10">
    <name type="scientific">Sphingomonas canadensis</name>
    <dbReference type="NCBI Taxonomy" id="1219257"/>
    <lineage>
        <taxon>Bacteria</taxon>
        <taxon>Pseudomonadati</taxon>
        <taxon>Pseudomonadota</taxon>
        <taxon>Alphaproteobacteria</taxon>
        <taxon>Sphingomonadales</taxon>
        <taxon>Sphingomonadaceae</taxon>
        <taxon>Sphingomonas</taxon>
    </lineage>
</organism>
<keyword evidence="3" id="KW-0813">Transport</keyword>
<dbReference type="NCBIfam" id="TIGR01727">
    <property type="entry name" value="oligo_HPY"/>
    <property type="match status" value="1"/>
</dbReference>
<sequence length="327" mass="34455">MSGAGPAIAIDRLSLAFDTPAGRAEVLDALSIAVAPGEIVGLIGESGSGKSVTATALLGLLPGRGCSTGGSVRVLGEELLGLGERRLEEIRGARIAMIFQEPMNALNPLLRIGGQLTGVIRRHTSANRAEAEARARELLADMQIRDVDRVMRAYPFMLSGGMRQRVLIAMAFACGPEVLVADEPTTALDVTVQAQVLRLLRDMARKRGTAVLLITHDIGVVRHLCDRIYVIHAGQIVEQGPTAAVIAGAAHPYTRALLASLPERFAPREPIASLDAPAVSPVAPPPGCRFAPRCAEAVADCSARPGWTGIGDGHQAACWRLQPGREA</sequence>
<evidence type="ECO:0000256" key="7">
    <source>
        <dbReference type="ARBA" id="ARBA00023136"/>
    </source>
</evidence>
<evidence type="ECO:0000259" key="8">
    <source>
        <dbReference type="PROSITE" id="PS50893"/>
    </source>
</evidence>
<accession>A0ABW3H894</accession>
<keyword evidence="4" id="KW-1003">Cell membrane</keyword>
<comment type="subcellular location">
    <subcellularLocation>
        <location evidence="1">Cell inner membrane</location>
        <topology evidence="1">Peripheral membrane protein</topology>
    </subcellularLocation>
</comment>
<dbReference type="InterPro" id="IPR017871">
    <property type="entry name" value="ABC_transporter-like_CS"/>
</dbReference>
<evidence type="ECO:0000313" key="9">
    <source>
        <dbReference type="EMBL" id="MFD0947397.1"/>
    </source>
</evidence>
<dbReference type="PANTHER" id="PTHR43297">
    <property type="entry name" value="OLIGOPEPTIDE TRANSPORT ATP-BINDING PROTEIN APPD"/>
    <property type="match status" value="1"/>
</dbReference>
<dbReference type="InterPro" id="IPR003439">
    <property type="entry name" value="ABC_transporter-like_ATP-bd"/>
</dbReference>
<dbReference type="EMBL" id="JBHTJG010000006">
    <property type="protein sequence ID" value="MFD0947397.1"/>
    <property type="molecule type" value="Genomic_DNA"/>
</dbReference>
<dbReference type="Pfam" id="PF00005">
    <property type="entry name" value="ABC_tran"/>
    <property type="match status" value="1"/>
</dbReference>
<evidence type="ECO:0000313" key="10">
    <source>
        <dbReference type="Proteomes" id="UP001596977"/>
    </source>
</evidence>
<dbReference type="InterPro" id="IPR013563">
    <property type="entry name" value="Oligopep_ABC_C"/>
</dbReference>
<keyword evidence="7" id="KW-0472">Membrane</keyword>
<dbReference type="PROSITE" id="PS50893">
    <property type="entry name" value="ABC_TRANSPORTER_2"/>
    <property type="match status" value="1"/>
</dbReference>
<evidence type="ECO:0000256" key="6">
    <source>
        <dbReference type="ARBA" id="ARBA00022840"/>
    </source>
</evidence>
<gene>
    <name evidence="9" type="ORF">ACFQ1E_13690</name>
</gene>
<evidence type="ECO:0000256" key="5">
    <source>
        <dbReference type="ARBA" id="ARBA00022741"/>
    </source>
</evidence>
<dbReference type="CDD" id="cd03257">
    <property type="entry name" value="ABC_NikE_OppD_transporters"/>
    <property type="match status" value="1"/>
</dbReference>
<comment type="caution">
    <text evidence="9">The sequence shown here is derived from an EMBL/GenBank/DDBJ whole genome shotgun (WGS) entry which is preliminary data.</text>
</comment>
<feature type="domain" description="ABC transporter" evidence="8">
    <location>
        <begin position="10"/>
        <end position="258"/>
    </location>
</feature>
<dbReference type="InterPro" id="IPR050388">
    <property type="entry name" value="ABC_Ni/Peptide_Import"/>
</dbReference>
<dbReference type="Gene3D" id="3.40.50.300">
    <property type="entry name" value="P-loop containing nucleotide triphosphate hydrolases"/>
    <property type="match status" value="1"/>
</dbReference>
<keyword evidence="10" id="KW-1185">Reference proteome</keyword>
<name>A0ABW3H894_9SPHN</name>
<dbReference type="GO" id="GO:0005524">
    <property type="term" value="F:ATP binding"/>
    <property type="evidence" value="ECO:0007669"/>
    <property type="project" value="UniProtKB-KW"/>
</dbReference>
<dbReference type="PANTHER" id="PTHR43297:SF7">
    <property type="entry name" value="D,D-DIPEPTIDE TRANSPORT ATP-BINDING PROTEIN DDPD-RELATED"/>
    <property type="match status" value="1"/>
</dbReference>
<protein>
    <submittedName>
        <fullName evidence="9">ABC transporter ATP-binding protein</fullName>
    </submittedName>
</protein>